<protein>
    <submittedName>
        <fullName evidence="2">Uncharacterized protein</fullName>
    </submittedName>
</protein>
<dbReference type="RefSeq" id="WP_103896548.1">
    <property type="nucleotide sequence ID" value="NZ_FNUK01000024.1"/>
</dbReference>
<feature type="coiled-coil region" evidence="1">
    <location>
        <begin position="248"/>
        <end position="325"/>
    </location>
</feature>
<dbReference type="OrthoDB" id="1950921at2"/>
<accession>A0A1H5X1A9</accession>
<keyword evidence="3" id="KW-1185">Reference proteome</keyword>
<organism evidence="2 3">
    <name type="scientific">Caloramator fervidus</name>
    <dbReference type="NCBI Taxonomy" id="29344"/>
    <lineage>
        <taxon>Bacteria</taxon>
        <taxon>Bacillati</taxon>
        <taxon>Bacillota</taxon>
        <taxon>Clostridia</taxon>
        <taxon>Eubacteriales</taxon>
        <taxon>Clostridiaceae</taxon>
        <taxon>Caloramator</taxon>
    </lineage>
</organism>
<keyword evidence="1" id="KW-0175">Coiled coil</keyword>
<evidence type="ECO:0000313" key="3">
    <source>
        <dbReference type="Proteomes" id="UP000242850"/>
    </source>
</evidence>
<evidence type="ECO:0000313" key="2">
    <source>
        <dbReference type="EMBL" id="SEG05150.1"/>
    </source>
</evidence>
<proteinExistence type="predicted"/>
<dbReference type="AlphaFoldDB" id="A0A1H5X1A9"/>
<reference evidence="3" key="1">
    <citation type="submission" date="2016-10" db="EMBL/GenBank/DDBJ databases">
        <authorList>
            <person name="Varghese N."/>
            <person name="Submissions S."/>
        </authorList>
    </citation>
    <scope>NUCLEOTIDE SEQUENCE [LARGE SCALE GENOMIC DNA]</scope>
    <source>
        <strain evidence="3">DSM 5463</strain>
    </source>
</reference>
<gene>
    <name evidence="2" type="ORF">SAMN05660865_01629</name>
</gene>
<dbReference type="EMBL" id="FNUK01000024">
    <property type="protein sequence ID" value="SEG05150.1"/>
    <property type="molecule type" value="Genomic_DNA"/>
</dbReference>
<dbReference type="Proteomes" id="UP000242850">
    <property type="component" value="Unassembled WGS sequence"/>
</dbReference>
<evidence type="ECO:0000256" key="1">
    <source>
        <dbReference type="SAM" id="Coils"/>
    </source>
</evidence>
<sequence>MNVVELYFTIADYDVLVKIANKWKINVKGFANVSRAPEILLRKSLILKFNSKHDMFKKMLEEIYGFKLKELDIKDVDDFLYTFLSYPLKEKVPFHIPLGMLILLFPDFVEDNLEAIYDNFINKRHIFEGLVKKIELTKENCYEAMEKLLQLKDPIDYFSILESEAQAMMKFINQEKNFSDLRKKFKGMEFFEFANYFIENREHIPDYISVLAYVSENIKSIQSMPIERRNFFNKLVSDAIVCFNIDLYREIQNKLKEFQEKSNLLEKEIRNKEEKIHVIEKEIENLQKSYINYKEKVEKELEEIKHNLEEKVKQEEKDISLLNDNTIITNFSYDRIFDSIGNCNVISPSNLEVLDNFDDYKGVIFIHRNSIDSTKDLLEIEKFLRNKNLEYHVIFGMNVEELVRNIIIKKKNLEG</sequence>
<name>A0A1H5X1A9_9CLOT</name>